<feature type="coiled-coil region" evidence="1">
    <location>
        <begin position="1981"/>
        <end position="2027"/>
    </location>
</feature>
<feature type="region of interest" description="Disordered" evidence="2">
    <location>
        <begin position="2750"/>
        <end position="2775"/>
    </location>
</feature>
<feature type="compositionally biased region" description="Low complexity" evidence="2">
    <location>
        <begin position="1581"/>
        <end position="1603"/>
    </location>
</feature>
<feature type="compositionally biased region" description="Polar residues" evidence="2">
    <location>
        <begin position="2568"/>
        <end position="2586"/>
    </location>
</feature>
<organism evidence="3 4">
    <name type="scientific">Artemia franciscana</name>
    <name type="common">Brine shrimp</name>
    <name type="synonym">Artemia sanfranciscana</name>
    <dbReference type="NCBI Taxonomy" id="6661"/>
    <lineage>
        <taxon>Eukaryota</taxon>
        <taxon>Metazoa</taxon>
        <taxon>Ecdysozoa</taxon>
        <taxon>Arthropoda</taxon>
        <taxon>Crustacea</taxon>
        <taxon>Branchiopoda</taxon>
        <taxon>Anostraca</taxon>
        <taxon>Artemiidae</taxon>
        <taxon>Artemia</taxon>
    </lineage>
</organism>
<comment type="caution">
    <text evidence="3">The sequence shown here is derived from an EMBL/GenBank/DDBJ whole genome shotgun (WGS) entry which is preliminary data.</text>
</comment>
<feature type="region of interest" description="Disordered" evidence="2">
    <location>
        <begin position="1933"/>
        <end position="1960"/>
    </location>
</feature>
<gene>
    <name evidence="3" type="ORF">QYM36_016823</name>
</gene>
<feature type="compositionally biased region" description="Acidic residues" evidence="2">
    <location>
        <begin position="2962"/>
        <end position="2971"/>
    </location>
</feature>
<keyword evidence="1" id="KW-0175">Coiled coil</keyword>
<reference evidence="3" key="1">
    <citation type="submission" date="2023-07" db="EMBL/GenBank/DDBJ databases">
        <title>Chromosome-level genome assembly of Artemia franciscana.</title>
        <authorList>
            <person name="Jo E."/>
        </authorList>
    </citation>
    <scope>NUCLEOTIDE SEQUENCE</scope>
    <source>
        <tissue evidence="3">Whole body</tissue>
    </source>
</reference>
<keyword evidence="4" id="KW-1185">Reference proteome</keyword>
<feature type="region of interest" description="Disordered" evidence="2">
    <location>
        <begin position="2243"/>
        <end position="2290"/>
    </location>
</feature>
<feature type="compositionally biased region" description="Polar residues" evidence="2">
    <location>
        <begin position="102"/>
        <end position="113"/>
    </location>
</feature>
<feature type="compositionally biased region" description="Basic and acidic residues" evidence="2">
    <location>
        <begin position="1653"/>
        <end position="1663"/>
    </location>
</feature>
<feature type="coiled-coil region" evidence="1">
    <location>
        <begin position="718"/>
        <end position="757"/>
    </location>
</feature>
<feature type="compositionally biased region" description="Basic and acidic residues" evidence="2">
    <location>
        <begin position="2917"/>
        <end position="2928"/>
    </location>
</feature>
<feature type="compositionally biased region" description="Polar residues" evidence="2">
    <location>
        <begin position="2624"/>
        <end position="2639"/>
    </location>
</feature>
<accession>A0AA88KV74</accession>
<feature type="coiled-coil region" evidence="1">
    <location>
        <begin position="2992"/>
        <end position="3122"/>
    </location>
</feature>
<feature type="compositionally biased region" description="Basic and acidic residues" evidence="2">
    <location>
        <begin position="2949"/>
        <end position="2961"/>
    </location>
</feature>
<dbReference type="Proteomes" id="UP001187531">
    <property type="component" value="Unassembled WGS sequence"/>
</dbReference>
<evidence type="ECO:0008006" key="5">
    <source>
        <dbReference type="Google" id="ProtNLM"/>
    </source>
</evidence>
<dbReference type="EMBL" id="JAVRJZ010000021">
    <property type="protein sequence ID" value="KAK2704547.1"/>
    <property type="molecule type" value="Genomic_DNA"/>
</dbReference>
<protein>
    <recommendedName>
        <fullName evidence="5">Centrosome-associated protein 350</fullName>
    </recommendedName>
</protein>
<feature type="region of interest" description="Disordered" evidence="2">
    <location>
        <begin position="808"/>
        <end position="836"/>
    </location>
</feature>
<feature type="compositionally biased region" description="Basic and acidic residues" evidence="2">
    <location>
        <begin position="2750"/>
        <end position="2770"/>
    </location>
</feature>
<feature type="region of interest" description="Disordered" evidence="2">
    <location>
        <begin position="1540"/>
        <end position="1664"/>
    </location>
</feature>
<feature type="region of interest" description="Disordered" evidence="2">
    <location>
        <begin position="102"/>
        <end position="127"/>
    </location>
</feature>
<proteinExistence type="predicted"/>
<evidence type="ECO:0000256" key="1">
    <source>
        <dbReference type="SAM" id="Coils"/>
    </source>
</evidence>
<name>A0AA88KV74_ARTSF</name>
<evidence type="ECO:0000313" key="3">
    <source>
        <dbReference type="EMBL" id="KAK2704547.1"/>
    </source>
</evidence>
<feature type="region of interest" description="Disordered" evidence="2">
    <location>
        <begin position="2610"/>
        <end position="2642"/>
    </location>
</feature>
<feature type="compositionally biased region" description="Polar residues" evidence="2">
    <location>
        <begin position="1548"/>
        <end position="1568"/>
    </location>
</feature>
<feature type="compositionally biased region" description="Polar residues" evidence="2">
    <location>
        <begin position="1604"/>
        <end position="1616"/>
    </location>
</feature>
<feature type="compositionally biased region" description="Polar residues" evidence="2">
    <location>
        <begin position="2669"/>
        <end position="2687"/>
    </location>
</feature>
<evidence type="ECO:0000256" key="2">
    <source>
        <dbReference type="SAM" id="MobiDB-lite"/>
    </source>
</evidence>
<sequence length="3513" mass="393861">MQGLEDKDIRYSPQIFRRKIARKSRFDPNVDFSSRIIPEAHDVTPRKNFSPEFLIGVDERTSKENLFQKDASTLTNPVFGGVQEATQTDQIDKVCLSVNSSTQTGKEATSSSRPCPVNDAKVQNRGRSTVKIAVSKKKYGLREKKAKILSNENTNRKEKQKKALLKSDQGPYKLCSPEKTKTHKNSSLRSWEDWLETRPRDTPWSRSKSREYLLESLPEPKIGHEGTDSRKYDHLVENYEVSNQSEPVQKAVLIDDAGHIVCPGDSLTSKPVRETCVKKDESTMTNCVFQGVQKNQQRDKSEQCPLIADSSTQTGMKVASSSHPIFQFIPESGRSKLKDEEFKTNYRLAGKRPKRALTERSEKKGKRLKGLQELGYNFHKSHLSKSSNFSKNSYLHSSESWLEKRPRNTPWSRSKSRECLLNLPPQPKSPHDGTCSVESNEMIENGHLADPVEKPGLVDHVRYILGSVENLTPTCIDHVTYKIGHNQISKNMHLPDKIQTAEGLGSFDQTSSVLRSSRAVIGSSARNVAESSLIYGQTCANSTVPSRDDSVKKTGFKASENLTSTPTSGPVTQGLEHHTAGVLKVNEHCRADSAKNVLLPDPILPSVHPNGPPSSNSAKDDRGSVHHHQSVKLLPLEGDKKLHKLDTTTVLPEGSEFSICPDIGDPVKSNGTNAQRENDILLIPIKPPIDNIGINEGKQKQLSFGTMTKTGDRQTEVLKAYMQRKKLEAKKLQEVEKKLAEEGKLRKQKNLERLEDKRKKLAQFSISKLVKADRLKSTSKRPLATDTFKKRPPRTCLQVASLARLKTVSPQNTSPQKAAPMSAFHTTPTKRHPPVTIKTNSVPIQAEDLVFTKSLRSYTPNKKHVSLSFIPKQKLESIPSVKPNVFMLEMPIESTKELYNIFHTDTTKNPLVLGRGDGFLATSSQKELNREPYRPRLESNGLSTNEYLRRDEEIRKLQSENQESGYSRIHSLAEEKVCVQVSSITVSKTVSKNVDGDSNFSVEIKKMEKVLHAFKQKFEQKQKFNLNRQVNPKDICDEKELFQANNDIEGVKDINHPFFCTDLCIQMGDSDKRNKDVTLNDYVQPSLSVQEKDVNTPESGRDIVDQNSEIKLLKIQETKNQNISSENIACKAATEKSSVINDINNILDAIKHSSSSLDVSADTGNTLPEDNISAKVSLLKRDLKSFSSIDCSFNTEKVKLKDQKKSEDSVLLDNVVNSNDYPQVSKDFCTSFSSNGIRSVVADQQVAKENPMTNISPRRKLETTLNTPSLVDLVAEEVELNNISNQECPENSILLDSVTVPNGYLQIPKEFRASESPNASKSSVIDQQVAQGNFISKLSQIDKRENNTKLLTSVDGSLTAKIAGSNIVSNKERPEGGALLDKTKIPDNYSRFPASCSSNELKNGLVDQEAVQQKVIISHSLINKEQSATDNKLDEDSDSCSSCIEEEDEKETEQKRKIIAHDKTLSTVRKDSLLSNDESTKLSIGTTISEGPLESIIQNYTNTFLDVQPIYSNKDDSYSSDFDENTSRGLSSLSLSTISQVDTERLPTSRSTSPDLAPSSIKSGSCSRKTIVVSSPVKDISSGSGRTRNQSRRSSTANRNRNNISCGESDFNTINGSRELKKTSLKLPSQEDVSRVGDPAISSQSNHDFTYLKNKDLPDRAENDESSLINKGNENFAINNERSCFSVNSFGTKHINGADDVCGFVPNQPQINYVAVQNYSPLVIGRSRLYSDNNQKSSNVLQDIATQMPSRRNSSTNVAVQANIQEDCKLNFAVKQILDASQRVEKAARGLFLLPDFQSSCTSLPSVTDASVASSETELFATKLEKLLDQLPLEHGQLIREEIRQHLLLLQYEWSTKKNLAKDELKSIKMDMARVRNNSESMSELQSRRKSILIELQNEKDNLKRQHCKVIERIRQLVVNQLSKKRNSDLDVFTRKSQSLRSHNSTLESNKPNDSVLSDSTENESRLIALSEMFKKQKVNLEKLKGERIELDGDIVKSREEAKLKQLKAVTEDLRQLECEIKVIAENPNSSLVKPIIGKPRLRNRSVSEDNKIVSGSFSESSEIQKSCNGTTAIGNSIEMTKHSTGSTSANKKDENVDYSLQNTNYDTADVVTLDAIKKTAFSSKSVSEVSDNIGTSEESERKSLHIINSSFSESVKLNVDIPVEAATTVELFPDYQEEQLDSNETNVVSSSYSSELKHKRLLNSGQELSNIMSICRPQPIGAEAASNPVIVSSKAFSCAEEREEDKLSNSISTPIPVSHDTLLDENTSFDKALSPDDEEGGKDRLPNLEIKSNSSCIPEMYFQRDLKSPVSSSIPTIESLQSTLTSESDESCEKEMNGSSIVCDLETSQLVPKLEYGDALGDEQSLSDSFQTNVNSQGNIGGGVVDSIEYHDNKESFGIPDEERFLFSESLHTDLVKLEPGKDLKSFWSNKLKCELVNALEIENKTMYQTPESSCPEITSHLTSYESKFTSDSVGDTSKCSNDFSVSTLETSQADKRFKDASSILKPLAGTLGNVSVVCSIEERLNSDKFDTVRTSDPSMGNEHIPDEFLTDSLDLNALPIPSDVSIDTNSSETQGLRNSKSSSPIPEIYFMPDEHFLETQETDMNFNDEESSESYGLHDTGSKVTLKNCSSRTTSPKQDTHLESFHIDSQNDEKELTSNCKAFTLSLNKSNGDGKSNQGSGTSKNEVYAEDLDFKYNKDKDSEVNTSEISDYKESELKGYFMCNETYEIVAEHDVQKIKNDFFSTDERIKESRRSSDYEQPSQKKLENDILPDLEGPAQNLITSYSKDPAYVCREISSNSSNARNPEEAESLECNKISERGKDTVKFEEINYPVPKHEQHFIQPETSANTYTIPDYLLQENTLTEPIKKLEEQEKKQVEKSEVFEFQQIENIGTSTDIWDSSSKAVLLTESIQNKEERRHKLEDQVSKPVELEQEPVENLETWSSKQHQDDLDESKQRDEPEELQDEQEDKVCACSDTFMIYNSFGSDISQKAVSEKREEQEREEEAEKLSMLENEQVETKQAFTDTFVIHDSPVRDTTKKKYLEKFDEQRKELEEEEEGKFKILEDAQIEKTQTFSNTFIYDSSFGGVLQKFLSEEQELDEEVKKLNKLEDEQAEKLDTSSDTFIINDSSSKEISPTESPNKQEIVSLVSHVLASDDSTVARIVNDRMSAAYFTTSYDVATTGGSSEGSPDHGEYNPQKEEVQFLDSKELISKLSKLENLNRDFDFESQWMDDDLLQSPIASAEEEAVAIQKRQHKIDLEIQQLQGLSETTSPTVPIEATDNSSPSSVYRLNGFFYREIPNKPPPPYTPPLKATNLTFSCTSEIIPSSLEDVQSFVKMYCARMMENNVSENTGIEILQCLFEINDEFLTEDELISRNSYAEFLCHLVDEAIYDIRNPSEYHPKYSYYKYLLTDNSAMLKEAERVVFSELGLVQKCEKESRAVRWSLKTRDKVDEILVRELQSEGDEWNDLSHALRKVQNQLAEDLLSELLVEVVAEMNDSATSSSKSVYV</sequence>
<feature type="region of interest" description="Disordered" evidence="2">
    <location>
        <begin position="2568"/>
        <end position="2587"/>
    </location>
</feature>
<feature type="region of interest" description="Disordered" evidence="2">
    <location>
        <begin position="2917"/>
        <end position="2972"/>
    </location>
</feature>
<evidence type="ECO:0000313" key="4">
    <source>
        <dbReference type="Proteomes" id="UP001187531"/>
    </source>
</evidence>
<feature type="region of interest" description="Disordered" evidence="2">
    <location>
        <begin position="2669"/>
        <end position="2688"/>
    </location>
</feature>
<feature type="coiled-coil region" evidence="1">
    <location>
        <begin position="1858"/>
        <end position="1902"/>
    </location>
</feature>
<feature type="compositionally biased region" description="Polar residues" evidence="2">
    <location>
        <begin position="1935"/>
        <end position="1960"/>
    </location>
</feature>
<feature type="region of interest" description="Disordered" evidence="2">
    <location>
        <begin position="600"/>
        <end position="637"/>
    </location>
</feature>